<evidence type="ECO:0000256" key="4">
    <source>
        <dbReference type="SAM" id="MobiDB-lite"/>
    </source>
</evidence>
<dbReference type="SMART" id="SM00354">
    <property type="entry name" value="HTH_LACI"/>
    <property type="match status" value="1"/>
</dbReference>
<keyword evidence="1" id="KW-0805">Transcription regulation</keyword>
<dbReference type="SUPFAM" id="SSF47413">
    <property type="entry name" value="lambda repressor-like DNA-binding domains"/>
    <property type="match status" value="1"/>
</dbReference>
<dbReference type="GO" id="GO:0003677">
    <property type="term" value="F:DNA binding"/>
    <property type="evidence" value="ECO:0007669"/>
    <property type="project" value="UniProtKB-KW"/>
</dbReference>
<comment type="caution">
    <text evidence="6">The sequence shown here is derived from an EMBL/GenBank/DDBJ whole genome shotgun (WGS) entry which is preliminary data.</text>
</comment>
<dbReference type="CDD" id="cd01392">
    <property type="entry name" value="HTH_LacI"/>
    <property type="match status" value="1"/>
</dbReference>
<dbReference type="InterPro" id="IPR010982">
    <property type="entry name" value="Lambda_DNA-bd_dom_sf"/>
</dbReference>
<dbReference type="EMBL" id="JAYMRP010000052">
    <property type="protein sequence ID" value="MFB8777751.1"/>
    <property type="molecule type" value="Genomic_DNA"/>
</dbReference>
<dbReference type="PANTHER" id="PTHR30146:SF153">
    <property type="entry name" value="LACTOSE OPERON REPRESSOR"/>
    <property type="match status" value="1"/>
</dbReference>
<evidence type="ECO:0000256" key="2">
    <source>
        <dbReference type="ARBA" id="ARBA00023125"/>
    </source>
</evidence>
<evidence type="ECO:0000256" key="1">
    <source>
        <dbReference type="ARBA" id="ARBA00023015"/>
    </source>
</evidence>
<keyword evidence="2 6" id="KW-0238">DNA-binding</keyword>
<dbReference type="Gene3D" id="1.10.260.40">
    <property type="entry name" value="lambda repressor-like DNA-binding domains"/>
    <property type="match status" value="1"/>
</dbReference>
<dbReference type="InterPro" id="IPR000843">
    <property type="entry name" value="HTH_LacI"/>
</dbReference>
<dbReference type="Pfam" id="PF13377">
    <property type="entry name" value="Peripla_BP_3"/>
    <property type="match status" value="1"/>
</dbReference>
<sequence>MVRTGSPSAPAAGPTLAVVAREAGVSVPTASKVVNGREDVAPETRRRVTEALDRLGYVRRPRYDTARAPQLVDLVVHSLDTSWSGAVLRGVEQAAHDAGLDVVVSAGLARGRAGRPERGWLDKLTTRGSAGVLFNLAELTESQYAWLEHHRIPYVMIDPLVEPPPGVVSVGAANWQGGVTATEHLLALGHRRIGVVAGPRRTLCSGARIAGYLSALASAGLGHDPAYVRHAGFDEAAAHRRTHELLDLPEPPTALFVCSDRMALGVYEALADRGLGVPGDISVVGFDDLPEARWTAPPLTTVRQPLSEMAATALRLLVRMMDGDRPESTRTELSTRLVERSSTAPPRP</sequence>
<accession>A0ABV5ELT2</accession>
<evidence type="ECO:0000313" key="6">
    <source>
        <dbReference type="EMBL" id="MFB8777751.1"/>
    </source>
</evidence>
<evidence type="ECO:0000259" key="5">
    <source>
        <dbReference type="PROSITE" id="PS50932"/>
    </source>
</evidence>
<dbReference type="PANTHER" id="PTHR30146">
    <property type="entry name" value="LACI-RELATED TRANSCRIPTIONAL REPRESSOR"/>
    <property type="match status" value="1"/>
</dbReference>
<dbReference type="CDD" id="cd06296">
    <property type="entry name" value="PBP1_CatR-like"/>
    <property type="match status" value="1"/>
</dbReference>
<name>A0ABV5ELT2_9ACTN</name>
<evidence type="ECO:0000313" key="7">
    <source>
        <dbReference type="Proteomes" id="UP001585080"/>
    </source>
</evidence>
<dbReference type="RefSeq" id="WP_376736191.1">
    <property type="nucleotide sequence ID" value="NZ_JAYMRP010000052.1"/>
</dbReference>
<dbReference type="Gene3D" id="3.40.50.2300">
    <property type="match status" value="2"/>
</dbReference>
<proteinExistence type="predicted"/>
<dbReference type="SUPFAM" id="SSF53822">
    <property type="entry name" value="Periplasmic binding protein-like I"/>
    <property type="match status" value="1"/>
</dbReference>
<dbReference type="InterPro" id="IPR046335">
    <property type="entry name" value="LacI/GalR-like_sensor"/>
</dbReference>
<feature type="domain" description="HTH lacI-type" evidence="5">
    <location>
        <begin position="14"/>
        <end position="68"/>
    </location>
</feature>
<dbReference type="InterPro" id="IPR028082">
    <property type="entry name" value="Peripla_BP_I"/>
</dbReference>
<evidence type="ECO:0000256" key="3">
    <source>
        <dbReference type="ARBA" id="ARBA00023163"/>
    </source>
</evidence>
<feature type="compositionally biased region" description="Basic and acidic residues" evidence="4">
    <location>
        <begin position="321"/>
        <end position="330"/>
    </location>
</feature>
<dbReference type="Pfam" id="PF00356">
    <property type="entry name" value="LacI"/>
    <property type="match status" value="1"/>
</dbReference>
<keyword evidence="7" id="KW-1185">Reference proteome</keyword>
<organism evidence="6 7">
    <name type="scientific">Streptomyces broussonetiae</name>
    <dbReference type="NCBI Taxonomy" id="2686304"/>
    <lineage>
        <taxon>Bacteria</taxon>
        <taxon>Bacillati</taxon>
        <taxon>Actinomycetota</taxon>
        <taxon>Actinomycetes</taxon>
        <taxon>Kitasatosporales</taxon>
        <taxon>Streptomycetaceae</taxon>
        <taxon>Streptomyces</taxon>
    </lineage>
</organism>
<dbReference type="PROSITE" id="PS50932">
    <property type="entry name" value="HTH_LACI_2"/>
    <property type="match status" value="1"/>
</dbReference>
<reference evidence="6 7" key="1">
    <citation type="submission" date="2024-01" db="EMBL/GenBank/DDBJ databases">
        <title>Genome mining of biosynthetic gene clusters to explore secondary metabolites of Streptomyces sp.</title>
        <authorList>
            <person name="Baig A."/>
            <person name="Ajitkumar Shintre N."/>
            <person name="Kumar H."/>
            <person name="Anbarasu A."/>
            <person name="Ramaiah S."/>
        </authorList>
    </citation>
    <scope>NUCLEOTIDE SEQUENCE [LARGE SCALE GENOMIC DNA]</scope>
    <source>
        <strain evidence="6 7">A57</strain>
    </source>
</reference>
<gene>
    <name evidence="6" type="ORF">VSS16_34440</name>
</gene>
<protein>
    <submittedName>
        <fullName evidence="6">LacI family DNA-binding transcriptional regulator</fullName>
    </submittedName>
</protein>
<keyword evidence="3" id="KW-0804">Transcription</keyword>
<feature type="region of interest" description="Disordered" evidence="4">
    <location>
        <begin position="321"/>
        <end position="348"/>
    </location>
</feature>
<dbReference type="Proteomes" id="UP001585080">
    <property type="component" value="Unassembled WGS sequence"/>
</dbReference>